<dbReference type="InterPro" id="IPR052990">
    <property type="entry name" value="Sulfoquinovosidase_GH31"/>
</dbReference>
<name>A0A2I2FU00_9EURO</name>
<dbReference type="Pfam" id="PF21365">
    <property type="entry name" value="Glyco_hydro_31_3rd"/>
    <property type="match status" value="1"/>
</dbReference>
<dbReference type="Gene3D" id="3.20.20.80">
    <property type="entry name" value="Glycosidases"/>
    <property type="match status" value="1"/>
</dbReference>
<dbReference type="SUPFAM" id="SSF74650">
    <property type="entry name" value="Galactose mutarotase-like"/>
    <property type="match status" value="1"/>
</dbReference>
<evidence type="ECO:0000256" key="3">
    <source>
        <dbReference type="SAM" id="SignalP"/>
    </source>
</evidence>
<evidence type="ECO:0000259" key="4">
    <source>
        <dbReference type="Pfam" id="PF01055"/>
    </source>
</evidence>
<dbReference type="RefSeq" id="XP_024699404.1">
    <property type="nucleotide sequence ID" value="XM_024844813.1"/>
</dbReference>
<dbReference type="OrthoDB" id="10070917at2759"/>
<dbReference type="InterPro" id="IPR048395">
    <property type="entry name" value="Glyco_hydro_31_C"/>
</dbReference>
<feature type="domain" description="Glycoside hydrolase family 31 TIM barrel" evidence="4">
    <location>
        <begin position="307"/>
        <end position="625"/>
    </location>
</feature>
<dbReference type="AlphaFoldDB" id="A0A2I2FU00"/>
<feature type="domain" description="Glycosyl hydrolase family 31 C-terminal" evidence="5">
    <location>
        <begin position="658"/>
        <end position="742"/>
    </location>
</feature>
<protein>
    <submittedName>
        <fullName evidence="6">Putative alpha-glucosidase</fullName>
    </submittedName>
</protein>
<dbReference type="EMBL" id="MSFO01000009">
    <property type="protein sequence ID" value="PLB44102.1"/>
    <property type="molecule type" value="Genomic_DNA"/>
</dbReference>
<dbReference type="GeneID" id="36552513"/>
<feature type="chain" id="PRO_5014197782" evidence="3">
    <location>
        <begin position="20"/>
        <end position="769"/>
    </location>
</feature>
<keyword evidence="2" id="KW-0326">Glycosidase</keyword>
<evidence type="ECO:0000256" key="1">
    <source>
        <dbReference type="ARBA" id="ARBA00007806"/>
    </source>
</evidence>
<dbReference type="GO" id="GO:0004553">
    <property type="term" value="F:hydrolase activity, hydrolyzing O-glycosyl compounds"/>
    <property type="evidence" value="ECO:0007669"/>
    <property type="project" value="InterPro"/>
</dbReference>
<dbReference type="InterPro" id="IPR011013">
    <property type="entry name" value="Gal_mutarotase_sf_dom"/>
</dbReference>
<evidence type="ECO:0000259" key="5">
    <source>
        <dbReference type="Pfam" id="PF21365"/>
    </source>
</evidence>
<comment type="caution">
    <text evidence="6">The sequence shown here is derived from an EMBL/GenBank/DDBJ whole genome shotgun (WGS) entry which is preliminary data.</text>
</comment>
<dbReference type="SUPFAM" id="SSF51445">
    <property type="entry name" value="(Trans)glycosidases"/>
    <property type="match status" value="1"/>
</dbReference>
<dbReference type="Pfam" id="PF01055">
    <property type="entry name" value="Glyco_hydro_31_2nd"/>
    <property type="match status" value="1"/>
</dbReference>
<dbReference type="GO" id="GO:0005975">
    <property type="term" value="P:carbohydrate metabolic process"/>
    <property type="evidence" value="ECO:0007669"/>
    <property type="project" value="InterPro"/>
</dbReference>
<evidence type="ECO:0000313" key="6">
    <source>
        <dbReference type="EMBL" id="PLB44102.1"/>
    </source>
</evidence>
<dbReference type="CDD" id="cd14752">
    <property type="entry name" value="GH31_N"/>
    <property type="match status" value="1"/>
</dbReference>
<accession>A0A2I2FU00</accession>
<evidence type="ECO:0000256" key="2">
    <source>
        <dbReference type="RuleBase" id="RU361185"/>
    </source>
</evidence>
<comment type="similarity">
    <text evidence="1 2">Belongs to the glycosyl hydrolase 31 family.</text>
</comment>
<dbReference type="PANTHER" id="PTHR46959">
    <property type="entry name" value="SULFOQUINOVOSIDASE"/>
    <property type="match status" value="1"/>
</dbReference>
<keyword evidence="2" id="KW-0378">Hydrolase</keyword>
<dbReference type="InterPro" id="IPR013780">
    <property type="entry name" value="Glyco_hydro_b"/>
</dbReference>
<dbReference type="InterPro" id="IPR000322">
    <property type="entry name" value="Glyco_hydro_31_TIM"/>
</dbReference>
<dbReference type="InterPro" id="IPR017853">
    <property type="entry name" value="GH"/>
</dbReference>
<dbReference type="GO" id="GO:0030246">
    <property type="term" value="F:carbohydrate binding"/>
    <property type="evidence" value="ECO:0007669"/>
    <property type="project" value="InterPro"/>
</dbReference>
<keyword evidence="7" id="KW-1185">Reference proteome</keyword>
<organism evidence="6 7">
    <name type="scientific">Aspergillus steynii IBT 23096</name>
    <dbReference type="NCBI Taxonomy" id="1392250"/>
    <lineage>
        <taxon>Eukaryota</taxon>
        <taxon>Fungi</taxon>
        <taxon>Dikarya</taxon>
        <taxon>Ascomycota</taxon>
        <taxon>Pezizomycotina</taxon>
        <taxon>Eurotiomycetes</taxon>
        <taxon>Eurotiomycetidae</taxon>
        <taxon>Eurotiales</taxon>
        <taxon>Aspergillaceae</taxon>
        <taxon>Aspergillus</taxon>
        <taxon>Aspergillus subgen. Circumdati</taxon>
    </lineage>
</organism>
<dbReference type="Proteomes" id="UP000234275">
    <property type="component" value="Unassembled WGS sequence"/>
</dbReference>
<dbReference type="VEuPathDB" id="FungiDB:P170DRAFT_367572"/>
<gene>
    <name evidence="6" type="ORF">P170DRAFT_367572</name>
</gene>
<keyword evidence="3" id="KW-0732">Signal</keyword>
<feature type="signal peptide" evidence="3">
    <location>
        <begin position="1"/>
        <end position="19"/>
    </location>
</feature>
<proteinExistence type="inferred from homology"/>
<sequence>MRSYSHLATLGVLASSSLGQTQPTWPLGNGFQLTWQDSASQLGFDWHNRTILSTVPGQPFLSASAGKDNIVDANGNFNITNGDRNRCQGQNVTQVSHASHVKGLHSQAVTVKGYLLGCGHEAVGYAVNFYVPRNLPDRIAFDLAVDSDRNAAMPLERIYLTLGSDSSEDFYGLGAQGSFASMKNQTVPIFSREQGVGRGDEPVTSIENSQSFFSGGNQFTTYTAIPQYISTRGRVFYLGEEDTAYAAFDFREPAAVTVRYDSLTVSGHFMQAENMLAAITMLTDYVGRMPALPEWVDHGAILGIQGGQDKVKKIVNQGFERDCPVAGVWLQDWSGTHLQAAPYGQVNISRLWWNWESDSALYPNWTEFVQGLREEHNVRTLSYINPFIANVSMKEDGYRRNLFLEAFRRSYTVQNSTTNSTSIVSSGKGIDAGILDLTNEHAREWFADVLRTQVWSANISGCMWDFGEYTPIGADTRLANVSSDAFFYHNQYPRDWAIFQRSVAQKMPLASEMVTFHRSASLGSNRHMNLFWVGDQTTVWSTNDGIKSVVTLMGQMGMSGYAHSHSDIGGYTTAFAPPTTNGSSGAIARSAELLGRWGELAAVSSAVFRSHEGNVPEVNAQFYTNSTTYSYYAYNARLFRSLGPYRRRVLDTDSKVRGWPLLRMPVLYHSDDRRAREISYQSFYLGSDLYVAPVLDAGRKSVEVYLPGTDSKRTYTHVWSGQTYHAGQTIQVAAPYGKPAVFTVNHAKSPELDVFLDFVRKENGTAIHV</sequence>
<dbReference type="STRING" id="1392250.A0A2I2FU00"/>
<reference evidence="6 7" key="1">
    <citation type="submission" date="2016-12" db="EMBL/GenBank/DDBJ databases">
        <title>The genomes of Aspergillus section Nigri reveals drivers in fungal speciation.</title>
        <authorList>
            <consortium name="DOE Joint Genome Institute"/>
            <person name="Vesth T.C."/>
            <person name="Nybo J."/>
            <person name="Theobald S."/>
            <person name="Brandl J."/>
            <person name="Frisvad J.C."/>
            <person name="Nielsen K.F."/>
            <person name="Lyhne E.K."/>
            <person name="Kogle M.E."/>
            <person name="Kuo A."/>
            <person name="Riley R."/>
            <person name="Clum A."/>
            <person name="Nolan M."/>
            <person name="Lipzen A."/>
            <person name="Salamov A."/>
            <person name="Henrissat B."/>
            <person name="Wiebenga A."/>
            <person name="De Vries R.P."/>
            <person name="Grigoriev I.V."/>
            <person name="Mortensen U.H."/>
            <person name="Andersen M.R."/>
            <person name="Baker S.E."/>
        </authorList>
    </citation>
    <scope>NUCLEOTIDE SEQUENCE [LARGE SCALE GENOMIC DNA]</scope>
    <source>
        <strain evidence="6 7">IBT 23096</strain>
    </source>
</reference>
<dbReference type="Gene3D" id="2.60.40.1760">
    <property type="entry name" value="glycosyl hydrolase (family 31)"/>
    <property type="match status" value="1"/>
</dbReference>
<dbReference type="SUPFAM" id="SSF51011">
    <property type="entry name" value="Glycosyl hydrolase domain"/>
    <property type="match status" value="1"/>
</dbReference>
<dbReference type="PANTHER" id="PTHR46959:SF2">
    <property type="entry name" value="SULFOQUINOVOSIDASE"/>
    <property type="match status" value="1"/>
</dbReference>
<evidence type="ECO:0000313" key="7">
    <source>
        <dbReference type="Proteomes" id="UP000234275"/>
    </source>
</evidence>
<dbReference type="Gene3D" id="2.60.40.1180">
    <property type="entry name" value="Golgi alpha-mannosidase II"/>
    <property type="match status" value="1"/>
</dbReference>